<evidence type="ECO:0000313" key="5">
    <source>
        <dbReference type="Proteomes" id="UP000825066"/>
    </source>
</evidence>
<name>A0ABM7QY06_9GAMM</name>
<reference evidence="4 5" key="1">
    <citation type="submission" date="2021-05" db="EMBL/GenBank/DDBJ databases">
        <title>Complete Genome Sequence of Stenotrophomonas pavanii strain Y.</title>
        <authorList>
            <person name="Dohra H."/>
            <person name="Mohad Din A.R.J."/>
            <person name="Suzuki K."/>
            <person name="Fatma A."/>
            <person name="Honjyo M."/>
            <person name="Nishimura T."/>
            <person name="Moriuch R."/>
            <person name="Masuda K."/>
            <person name="Minoura A."/>
            <person name="Tashiro Y."/>
            <person name="Futamata H."/>
        </authorList>
    </citation>
    <scope>NUCLEOTIDE SEQUENCE [LARGE SCALE GENOMIC DNA]</scope>
    <source>
        <strain evidence="5">Y</strain>
    </source>
</reference>
<evidence type="ECO:0000256" key="3">
    <source>
        <dbReference type="PROSITE-ProRule" id="PRU00339"/>
    </source>
</evidence>
<evidence type="ECO:0000256" key="2">
    <source>
        <dbReference type="ARBA" id="ARBA00022803"/>
    </source>
</evidence>
<sequence length="602" mass="66847">MDEIKETQGVPSLSATPARFEVVFTDDASNPLTLVSPPLADINEMQMLGENSFSLKVDGNHNEHLRESAQAHLASMLQKFDRFKYSATFHNRLANLHSILGNLVEESAAVRAAIDLEDSAIFSRKLGEVSARQGRIDSAKEILAKIAGEDSIASLRLAAFSVREGDLKAAKYWLTIALDVNPSGYSERLFQGALFIVERRFKEAIGILKIAVDERPNSSVAYCNLGLAYLGLGQIRQASKCLKRSISLDPFNRNALLLYADINAQLGLDDDVIPVLRYFTEFEQKDPAIWERLARSLLKVGLIDDSVTALKCQGAVNPTAGVWNNLGVAYARKKDHARALQAFKQALHSESEGGLALDLLITRNSAHLLSSVGQYEQALAITSHVIAQDQDYDLAGDSEFWDIYSSHVNSLIKLKRFDEAFEVTANLIGAERISSDLAVWIASAEAAHLGVNRNNDARLASTLYWFKSRCPDYFVNDKVAINNIAFGFAEIGALDDALRLIGHVSSYVHFDPYVTATMGLINMRRMKREKGEALYKEAIHLARRPFDKSRIRQKMNIEIAKTYLSTDVKKAVRYLGKASGERLGEDVLRRQALQLAKVISRQ</sequence>
<feature type="repeat" description="TPR" evidence="3">
    <location>
        <begin position="320"/>
        <end position="353"/>
    </location>
</feature>
<keyword evidence="5" id="KW-1185">Reference proteome</keyword>
<dbReference type="PROSITE" id="PS50005">
    <property type="entry name" value="TPR"/>
    <property type="match status" value="2"/>
</dbReference>
<organism evidence="4 5">
    <name type="scientific">Stenotrophomonas pavanii</name>
    <dbReference type="NCBI Taxonomy" id="487698"/>
    <lineage>
        <taxon>Bacteria</taxon>
        <taxon>Pseudomonadati</taxon>
        <taxon>Pseudomonadota</taxon>
        <taxon>Gammaproteobacteria</taxon>
        <taxon>Lysobacterales</taxon>
        <taxon>Lysobacteraceae</taxon>
        <taxon>Stenotrophomonas</taxon>
    </lineage>
</organism>
<dbReference type="Proteomes" id="UP000825066">
    <property type="component" value="Chromosome"/>
</dbReference>
<evidence type="ECO:0000256" key="1">
    <source>
        <dbReference type="ARBA" id="ARBA00022737"/>
    </source>
</evidence>
<accession>A0ABM7QY06</accession>
<dbReference type="RefSeq" id="WP_130768640.1">
    <property type="nucleotide sequence ID" value="NZ_AP024684.1"/>
</dbReference>
<dbReference type="Pfam" id="PF00515">
    <property type="entry name" value="TPR_1"/>
    <property type="match status" value="1"/>
</dbReference>
<feature type="repeat" description="TPR" evidence="3">
    <location>
        <begin position="219"/>
        <end position="252"/>
    </location>
</feature>
<dbReference type="Gene3D" id="1.25.40.10">
    <property type="entry name" value="Tetratricopeptide repeat domain"/>
    <property type="match status" value="3"/>
</dbReference>
<dbReference type="SMART" id="SM00028">
    <property type="entry name" value="TPR"/>
    <property type="match status" value="7"/>
</dbReference>
<dbReference type="InterPro" id="IPR019734">
    <property type="entry name" value="TPR_rpt"/>
</dbReference>
<dbReference type="Pfam" id="PF07719">
    <property type="entry name" value="TPR_2"/>
    <property type="match status" value="1"/>
</dbReference>
<gene>
    <name evidence="4" type="ORF">STNY_R04360</name>
</gene>
<dbReference type="EMBL" id="AP024684">
    <property type="protein sequence ID" value="BCX42277.1"/>
    <property type="molecule type" value="Genomic_DNA"/>
</dbReference>
<keyword evidence="2 3" id="KW-0802">TPR repeat</keyword>
<dbReference type="InterPro" id="IPR013105">
    <property type="entry name" value="TPR_2"/>
</dbReference>
<dbReference type="SUPFAM" id="SSF48452">
    <property type="entry name" value="TPR-like"/>
    <property type="match status" value="3"/>
</dbReference>
<dbReference type="PANTHER" id="PTHR12558">
    <property type="entry name" value="CELL DIVISION CYCLE 16,23,27"/>
    <property type="match status" value="1"/>
</dbReference>
<proteinExistence type="predicted"/>
<keyword evidence="1" id="KW-0677">Repeat</keyword>
<protein>
    <submittedName>
        <fullName evidence="4">Tetratricopeptide repeat protein</fullName>
    </submittedName>
</protein>
<dbReference type="InterPro" id="IPR011990">
    <property type="entry name" value="TPR-like_helical_dom_sf"/>
</dbReference>
<dbReference type="PANTHER" id="PTHR12558:SF13">
    <property type="entry name" value="CELL DIVISION CYCLE PROTEIN 27 HOMOLOG"/>
    <property type="match status" value="1"/>
</dbReference>
<evidence type="ECO:0000313" key="4">
    <source>
        <dbReference type="EMBL" id="BCX42277.1"/>
    </source>
</evidence>